<keyword evidence="3" id="KW-1185">Reference proteome</keyword>
<evidence type="ECO:0000313" key="2">
    <source>
        <dbReference type="EMBL" id="ABG32932.1"/>
    </source>
</evidence>
<dbReference type="AlphaFoldDB" id="Q163B1"/>
<evidence type="ECO:0000256" key="1">
    <source>
        <dbReference type="SAM" id="Phobius"/>
    </source>
</evidence>
<proteinExistence type="predicted"/>
<keyword evidence="1" id="KW-0812">Transmembrane</keyword>
<dbReference type="HOGENOM" id="CLU_1453386_0_0_5"/>
<accession>Q163B1</accession>
<dbReference type="RefSeq" id="WP_011569547.1">
    <property type="nucleotide sequence ID" value="NC_008209.1"/>
</dbReference>
<feature type="transmembrane region" description="Helical" evidence="1">
    <location>
        <begin position="6"/>
        <end position="30"/>
    </location>
</feature>
<keyword evidence="1" id="KW-1133">Transmembrane helix</keyword>
<name>Q163B1_ROSDO</name>
<sequence>MFSADFLVNIVLPIALVFLSFFTPLIARAAERMEKLAKQRAEHIEHYHSHAMRFMELTDVRRDAKIREAVFSTGEFMMQGTKLIRTVIGFRYNNDNDNEAVMQRQSKIEIETLSDDAVDELGRAFANALIVSTYQSFWLGGVYRSILRLLFSENDPELKRPERIVYRLPRFATKSFMKENNSAFVG</sequence>
<dbReference type="Proteomes" id="UP000007029">
    <property type="component" value="Chromosome"/>
</dbReference>
<gene>
    <name evidence="2" type="ordered locus">RD1_3442</name>
</gene>
<keyword evidence="1" id="KW-0472">Membrane</keyword>
<reference evidence="2 3" key="1">
    <citation type="journal article" date="2007" name="J. Bacteriol.">
        <title>The complete genome sequence of Roseobacter denitrificans reveals a mixotrophic rather than photosynthetic metabolism.</title>
        <authorList>
            <person name="Swingley W.D."/>
            <person name="Sadekar S."/>
            <person name="Mastrian S.D."/>
            <person name="Matthies H.J."/>
            <person name="Hao J."/>
            <person name="Ramos H."/>
            <person name="Acharya C.R."/>
            <person name="Conrad A.L."/>
            <person name="Taylor H.L."/>
            <person name="Dejesa L.C."/>
            <person name="Shah M.K."/>
            <person name="O'huallachain M.E."/>
            <person name="Lince M.T."/>
            <person name="Blankenship R.E."/>
            <person name="Beatty J.T."/>
            <person name="Touchman J.W."/>
        </authorList>
    </citation>
    <scope>NUCLEOTIDE SEQUENCE [LARGE SCALE GENOMIC DNA]</scope>
    <source>
        <strain evidence="3">ATCC 33942 / OCh 114</strain>
    </source>
</reference>
<evidence type="ECO:0000313" key="3">
    <source>
        <dbReference type="Proteomes" id="UP000007029"/>
    </source>
</evidence>
<dbReference type="KEGG" id="rde:RD1_3442"/>
<protein>
    <submittedName>
        <fullName evidence="2">Uncharacterized protein</fullName>
    </submittedName>
</protein>
<dbReference type="EMBL" id="CP000362">
    <property type="protein sequence ID" value="ABG32932.1"/>
    <property type="molecule type" value="Genomic_DNA"/>
</dbReference>
<organism evidence="2 3">
    <name type="scientific">Roseobacter denitrificans (strain ATCC 33942 / OCh 114)</name>
    <name type="common">Erythrobacter sp. (strain OCh 114)</name>
    <name type="synonym">Roseobacter denitrificans</name>
    <dbReference type="NCBI Taxonomy" id="375451"/>
    <lineage>
        <taxon>Bacteria</taxon>
        <taxon>Pseudomonadati</taxon>
        <taxon>Pseudomonadota</taxon>
        <taxon>Alphaproteobacteria</taxon>
        <taxon>Rhodobacterales</taxon>
        <taxon>Roseobacteraceae</taxon>
        <taxon>Roseobacter</taxon>
    </lineage>
</organism>